<dbReference type="GO" id="GO:0016301">
    <property type="term" value="F:kinase activity"/>
    <property type="evidence" value="ECO:0007669"/>
    <property type="project" value="UniProtKB-KW"/>
</dbReference>
<evidence type="ECO:0000256" key="3">
    <source>
        <dbReference type="ARBA" id="ARBA00022777"/>
    </source>
</evidence>
<dbReference type="GO" id="GO:0006355">
    <property type="term" value="P:regulation of DNA-templated transcription"/>
    <property type="evidence" value="ECO:0007669"/>
    <property type="project" value="InterPro"/>
</dbReference>
<dbReference type="Gene3D" id="1.10.10.10">
    <property type="entry name" value="Winged helix-like DNA-binding domain superfamily/Winged helix DNA-binding domain"/>
    <property type="match status" value="1"/>
</dbReference>
<evidence type="ECO:0000256" key="1">
    <source>
        <dbReference type="ARBA" id="ARBA00010688"/>
    </source>
</evidence>
<dbReference type="STRING" id="1123350.SAMN02744040_01602"/>
<dbReference type="PROSITE" id="PS00584">
    <property type="entry name" value="PFKB_KINASES_2"/>
    <property type="match status" value="1"/>
</dbReference>
<dbReference type="PANTHER" id="PTHR10584:SF166">
    <property type="entry name" value="RIBOKINASE"/>
    <property type="match status" value="1"/>
</dbReference>
<gene>
    <name evidence="6" type="ORF">SAMN02744040_01602</name>
</gene>
<dbReference type="InterPro" id="IPR002139">
    <property type="entry name" value="Ribo/fructo_kinase"/>
</dbReference>
<comment type="similarity">
    <text evidence="1 4">Belongs to the carbohydrate kinase PfkB family.</text>
</comment>
<dbReference type="InterPro" id="IPR036390">
    <property type="entry name" value="WH_DNA-bd_sf"/>
</dbReference>
<keyword evidence="3 4" id="KW-0418">Kinase</keyword>
<reference evidence="7" key="1">
    <citation type="submission" date="2016-11" db="EMBL/GenBank/DDBJ databases">
        <authorList>
            <person name="Varghese N."/>
            <person name="Submissions S."/>
        </authorList>
    </citation>
    <scope>NUCLEOTIDE SEQUENCE [LARGE SCALE GENOMIC DNA]</scope>
    <source>
        <strain evidence="7">DSM 15285</strain>
    </source>
</reference>
<keyword evidence="7" id="KW-1185">Reference proteome</keyword>
<dbReference type="InterPro" id="IPR002173">
    <property type="entry name" value="Carboh/pur_kinase_PfkB_CS"/>
</dbReference>
<dbReference type="InterPro" id="IPR036388">
    <property type="entry name" value="WH-like_DNA-bd_sf"/>
</dbReference>
<organism evidence="6 7">
    <name type="scientific">Tepidibacter thalassicus DSM 15285</name>
    <dbReference type="NCBI Taxonomy" id="1123350"/>
    <lineage>
        <taxon>Bacteria</taxon>
        <taxon>Bacillati</taxon>
        <taxon>Bacillota</taxon>
        <taxon>Clostridia</taxon>
        <taxon>Peptostreptococcales</taxon>
        <taxon>Peptostreptococcaceae</taxon>
        <taxon>Tepidibacter</taxon>
    </lineage>
</organism>
<dbReference type="AlphaFoldDB" id="A0A1M5S1E4"/>
<dbReference type="EMBL" id="FQXH01000016">
    <property type="protein sequence ID" value="SHH32407.1"/>
    <property type="molecule type" value="Genomic_DNA"/>
</dbReference>
<sequence>MNLTNREKEVLEIIRKNPLISQQELADFLGIARSSVAVHITNLSKKGYIKGKGYILKEEDYVTVIGGTNIDLQGFPKENLILNDSNPGKIKVSLGGVGRNIAENLVKLGIETKLISAIGEDIYGKKILEESKLSGIDMENCLILKDYPTSTYLSILDENGDMKVAISDMDIFEKITVDFIKQKSHILKNSKIIVLDTNLPKEVIEYILFNFKGIDFFLDTVSTKKSIKVKDFIGLFNTIKPNKYEAESLSGIKINSMEDLKKCSYYFLNKGVKKVFITLGKKGVFCADEKDSKFIPNPKVNVVNTTGAGDAFISGLIYSHINNYNLEYSTKIAISASILALSHKNTINPNMSIDNIQKILKEMNLC</sequence>
<dbReference type="Pfam" id="PF13412">
    <property type="entry name" value="HTH_24"/>
    <property type="match status" value="1"/>
</dbReference>
<evidence type="ECO:0000259" key="5">
    <source>
        <dbReference type="SMART" id="SM00419"/>
    </source>
</evidence>
<dbReference type="SUPFAM" id="SSF46785">
    <property type="entry name" value="Winged helix' DNA-binding domain"/>
    <property type="match status" value="1"/>
</dbReference>
<dbReference type="Proteomes" id="UP000242520">
    <property type="component" value="Unassembled WGS sequence"/>
</dbReference>
<protein>
    <submittedName>
        <fullName evidence="6">Pseudouridine kinase</fullName>
    </submittedName>
</protein>
<dbReference type="GO" id="GO:0006796">
    <property type="term" value="P:phosphate-containing compound metabolic process"/>
    <property type="evidence" value="ECO:0007669"/>
    <property type="project" value="UniProtKB-ARBA"/>
</dbReference>
<dbReference type="Pfam" id="PF00294">
    <property type="entry name" value="PfkB"/>
    <property type="match status" value="1"/>
</dbReference>
<dbReference type="PANTHER" id="PTHR10584">
    <property type="entry name" value="SUGAR KINASE"/>
    <property type="match status" value="1"/>
</dbReference>
<evidence type="ECO:0000313" key="7">
    <source>
        <dbReference type="Proteomes" id="UP000242520"/>
    </source>
</evidence>
<dbReference type="PRINTS" id="PR00990">
    <property type="entry name" value="RIBOKINASE"/>
</dbReference>
<dbReference type="SMART" id="SM00419">
    <property type="entry name" value="HTH_CRP"/>
    <property type="match status" value="1"/>
</dbReference>
<feature type="domain" description="HTH crp-type" evidence="5">
    <location>
        <begin position="12"/>
        <end position="57"/>
    </location>
</feature>
<dbReference type="GO" id="GO:0003677">
    <property type="term" value="F:DNA binding"/>
    <property type="evidence" value="ECO:0007669"/>
    <property type="project" value="InterPro"/>
</dbReference>
<dbReference type="Gene3D" id="3.40.1190.20">
    <property type="match status" value="1"/>
</dbReference>
<evidence type="ECO:0000313" key="6">
    <source>
        <dbReference type="EMBL" id="SHH32407.1"/>
    </source>
</evidence>
<dbReference type="SUPFAM" id="SSF53613">
    <property type="entry name" value="Ribokinase-like"/>
    <property type="match status" value="1"/>
</dbReference>
<accession>A0A1M5S1E4</accession>
<dbReference type="CDD" id="cd01941">
    <property type="entry name" value="YeiC_kinase_like"/>
    <property type="match status" value="1"/>
</dbReference>
<proteinExistence type="inferred from homology"/>
<evidence type="ECO:0000256" key="2">
    <source>
        <dbReference type="ARBA" id="ARBA00022679"/>
    </source>
</evidence>
<dbReference type="RefSeq" id="WP_330389042.1">
    <property type="nucleotide sequence ID" value="NZ_FQXH01000016.1"/>
</dbReference>
<keyword evidence="2 4" id="KW-0808">Transferase</keyword>
<dbReference type="InterPro" id="IPR011611">
    <property type="entry name" value="PfkB_dom"/>
</dbReference>
<dbReference type="InterPro" id="IPR012318">
    <property type="entry name" value="HTH_CRP"/>
</dbReference>
<dbReference type="PROSITE" id="PS00583">
    <property type="entry name" value="PFKB_KINASES_1"/>
    <property type="match status" value="1"/>
</dbReference>
<dbReference type="InterPro" id="IPR029056">
    <property type="entry name" value="Ribokinase-like"/>
</dbReference>
<name>A0A1M5S1E4_9FIRM</name>
<evidence type="ECO:0000256" key="4">
    <source>
        <dbReference type="RuleBase" id="RU003704"/>
    </source>
</evidence>